<proteinExistence type="predicted"/>
<evidence type="ECO:0000313" key="3">
    <source>
        <dbReference type="EMBL" id="HHF47659.1"/>
    </source>
</evidence>
<sequence>MVEDKKISESAELLLKGAKMLRYHCPDCLLPLFEDKNNKKVFCPSCKIEYIIEESKVIPKVQISETRMQEEVAERREIITESILDDDLIKLIGKLIEKLVKRAISSESLNEIREITEIVERLAQILKKR</sequence>
<dbReference type="EMBL" id="DTAK01000066">
    <property type="protein sequence ID" value="HGU59964.1"/>
    <property type="molecule type" value="Genomic_DNA"/>
</dbReference>
<evidence type="ECO:0000313" key="1">
    <source>
        <dbReference type="EMBL" id="HGE66498.1"/>
    </source>
</evidence>
<dbReference type="AlphaFoldDB" id="A0A7C4S9K5"/>
<organism evidence="2">
    <name type="scientific">Geoglobus ahangari</name>
    <dbReference type="NCBI Taxonomy" id="113653"/>
    <lineage>
        <taxon>Archaea</taxon>
        <taxon>Methanobacteriati</taxon>
        <taxon>Methanobacteriota</taxon>
        <taxon>Archaeoglobi</taxon>
        <taxon>Archaeoglobales</taxon>
        <taxon>Archaeoglobaceae</taxon>
        <taxon>Geoglobus</taxon>
    </lineage>
</organism>
<dbReference type="EMBL" id="DTPI01000030">
    <property type="protein sequence ID" value="HGE66498.1"/>
    <property type="molecule type" value="Genomic_DNA"/>
</dbReference>
<evidence type="ECO:0000313" key="2">
    <source>
        <dbReference type="EMBL" id="HGU59964.1"/>
    </source>
</evidence>
<name>A0A7C4S9K5_9EURY</name>
<gene>
    <name evidence="3" type="ORF">ENL48_00110</name>
    <name evidence="2" type="ORF">ENT89_07520</name>
    <name evidence="1" type="ORF">ENX77_05195</name>
</gene>
<comment type="caution">
    <text evidence="2">The sequence shown here is derived from an EMBL/GenBank/DDBJ whole genome shotgun (WGS) entry which is preliminary data.</text>
</comment>
<dbReference type="Pfam" id="PF06677">
    <property type="entry name" value="Auto_anti-p27"/>
    <property type="match status" value="1"/>
</dbReference>
<accession>A0A7C4S9K5</accession>
<reference evidence="2" key="1">
    <citation type="journal article" date="2020" name="mSystems">
        <title>Genome- and Community-Level Interaction Insights into Carbon Utilization and Element Cycling Functions of Hydrothermarchaeota in Hydrothermal Sediment.</title>
        <authorList>
            <person name="Zhou Z."/>
            <person name="Liu Y."/>
            <person name="Xu W."/>
            <person name="Pan J."/>
            <person name="Luo Z.H."/>
            <person name="Li M."/>
        </authorList>
    </citation>
    <scope>NUCLEOTIDE SEQUENCE [LARGE SCALE GENOMIC DNA]</scope>
    <source>
        <strain evidence="3">SpSt-10</strain>
        <strain evidence="2">SpSt-62</strain>
        <strain evidence="1">SpSt-97</strain>
    </source>
</reference>
<protein>
    <submittedName>
        <fullName evidence="2">Uncharacterized protein</fullName>
    </submittedName>
</protein>
<dbReference type="EMBL" id="DRUC01000003">
    <property type="protein sequence ID" value="HHF47659.1"/>
    <property type="molecule type" value="Genomic_DNA"/>
</dbReference>
<dbReference type="InterPro" id="IPR009563">
    <property type="entry name" value="SSSCA1"/>
</dbReference>